<dbReference type="InterPro" id="IPR036770">
    <property type="entry name" value="Ankyrin_rpt-contain_sf"/>
</dbReference>
<dbReference type="RefSeq" id="XP_013762965.1">
    <property type="nucleotide sequence ID" value="XM_013907511.1"/>
</dbReference>
<keyword evidence="2" id="KW-1185">Reference proteome</keyword>
<dbReference type="Gene3D" id="1.25.40.20">
    <property type="entry name" value="Ankyrin repeat-containing domain"/>
    <property type="match status" value="1"/>
</dbReference>
<name>A0A0L0D0S8_THETB</name>
<dbReference type="GeneID" id="25559923"/>
<reference evidence="1 2" key="1">
    <citation type="submission" date="2010-05" db="EMBL/GenBank/DDBJ databases">
        <title>The Genome Sequence of Thecamonas trahens ATCC 50062.</title>
        <authorList>
            <consortium name="The Broad Institute Genome Sequencing Platform"/>
            <person name="Russ C."/>
            <person name="Cuomo C."/>
            <person name="Shea T."/>
            <person name="Young S.K."/>
            <person name="Zeng Q."/>
            <person name="Koehrsen M."/>
            <person name="Haas B."/>
            <person name="Borodovsky M."/>
            <person name="Guigo R."/>
            <person name="Alvarado L."/>
            <person name="Berlin A."/>
            <person name="Bochicchio J."/>
            <person name="Borenstein D."/>
            <person name="Chapman S."/>
            <person name="Chen Z."/>
            <person name="Freedman E."/>
            <person name="Gellesch M."/>
            <person name="Goldberg J."/>
            <person name="Griggs A."/>
            <person name="Gujja S."/>
            <person name="Heilman E."/>
            <person name="Heiman D."/>
            <person name="Hepburn T."/>
            <person name="Howarth C."/>
            <person name="Jen D."/>
            <person name="Larson L."/>
            <person name="Mehta T."/>
            <person name="Park D."/>
            <person name="Pearson M."/>
            <person name="Roberts A."/>
            <person name="Saif S."/>
            <person name="Shenoy N."/>
            <person name="Sisk P."/>
            <person name="Stolte C."/>
            <person name="Sykes S."/>
            <person name="Thomson T."/>
            <person name="Walk T."/>
            <person name="White J."/>
            <person name="Yandava C."/>
            <person name="Burger G."/>
            <person name="Gray M.W."/>
            <person name="Holland P.W.H."/>
            <person name="King N."/>
            <person name="Lang F.B.F."/>
            <person name="Roger A.J."/>
            <person name="Ruiz-Trillo I."/>
            <person name="Lander E."/>
            <person name="Nusbaum C."/>
        </authorList>
    </citation>
    <scope>NUCLEOTIDE SEQUENCE [LARGE SCALE GENOMIC DNA]</scope>
    <source>
        <strain evidence="1 2">ATCC 50062</strain>
    </source>
</reference>
<gene>
    <name evidence="1" type="ORF">AMSG_00101</name>
</gene>
<dbReference type="AlphaFoldDB" id="A0A0L0D0S8"/>
<evidence type="ECO:0000313" key="1">
    <source>
        <dbReference type="EMBL" id="KNC45984.1"/>
    </source>
</evidence>
<sequence length="229" mass="23439">MASVAATLGYSQSSAGAQFWSEPLRTYGVFASTDGDDDEWIALIRAMAAAGITGPLGPTGDIGVELVWDEGEELAHAFDGGPLCVAAMAMLAGAVNLGIELLDAEAPGTVAGQVLAAAAAVDEPHLVHRLMEEGVDPSAGWDAALRCAARRGYAGVVAALIVDERVDPSRCSSEVLRSAARAGHTDVVYHLLADGRVDANAMDGIARASAVRGGHDQVVALLDRAATHG</sequence>
<accession>A0A0L0D0S8</accession>
<protein>
    <submittedName>
        <fullName evidence="1">Uncharacterized protein</fullName>
    </submittedName>
</protein>
<proteinExistence type="predicted"/>
<dbReference type="Proteomes" id="UP000054408">
    <property type="component" value="Unassembled WGS sequence"/>
</dbReference>
<organism evidence="1 2">
    <name type="scientific">Thecamonas trahens ATCC 50062</name>
    <dbReference type="NCBI Taxonomy" id="461836"/>
    <lineage>
        <taxon>Eukaryota</taxon>
        <taxon>Apusozoa</taxon>
        <taxon>Apusomonadida</taxon>
        <taxon>Apusomonadidae</taxon>
        <taxon>Thecamonas</taxon>
    </lineage>
</organism>
<evidence type="ECO:0000313" key="2">
    <source>
        <dbReference type="Proteomes" id="UP000054408"/>
    </source>
</evidence>
<dbReference type="SUPFAM" id="SSF48403">
    <property type="entry name" value="Ankyrin repeat"/>
    <property type="match status" value="1"/>
</dbReference>
<dbReference type="EMBL" id="GL349433">
    <property type="protein sequence ID" value="KNC45984.1"/>
    <property type="molecule type" value="Genomic_DNA"/>
</dbReference>